<evidence type="ECO:0000256" key="1">
    <source>
        <dbReference type="SAM" id="MobiDB-lite"/>
    </source>
</evidence>
<name>A0A4R8PYB4_9PEZI</name>
<sequence>MVKKWIFETSSREKPSPVSRTDSSLSDMSAWTTTSTVQEEEGSSSQDSLSLSLDPLKDKGGLIVQVAPPKAPVESIAHVPCDIVLVIDVSGSMGCNAPVPANPGEQTENYGLSVLDLVKHAARTILETMDDGDRLGIVTFASEARIVQKLIPMDAKNKKRAERNINSMKPHDMTNLWHGLLKGIKLFSEGGEVNTGRVPTMMVLTDGMPNHMCPTQGYVPKLRAMEQLPASIHTFGFGYCLRSGLLKSIAEIGGGNYAFIPDAGMIGTVFVHAVANLQATFSINATLRLTYPAQVDLEETAGDSVVKQEAVTLHNENDEPKRLSILLGNIQYGQTRDIYLRVKAPEDLDLETSNITATLEYSRMTSAVYRESAETSLLASTTTMTDPEIAYHISRSLICAFLASIIPLKHDGEHEALLSISPEKTEELETLIKTLPAHKFPDDAKNKSLVEDLSGAEPKGQISLALKNPNYYSKWGIHYLPSLLNAHTRQICNTFKDSGPLQYGADSPLFVACRDRLDAAFDSLPPPTPSNQAEATHHGRINMSSYNTSSGVCFVASTPVALASGRSVPIRALRRGVAVQTPSGARRVVAVLKTPSIILEGAPDQKPNGEIHQRFRQLVMKLAGSFGGVYPQDPMTGGDS</sequence>
<dbReference type="InterPro" id="IPR039510">
    <property type="entry name" value="Vint_dom"/>
</dbReference>
<feature type="compositionally biased region" description="Polar residues" evidence="1">
    <location>
        <begin position="18"/>
        <end position="37"/>
    </location>
</feature>
<feature type="region of interest" description="Disordered" evidence="1">
    <location>
        <begin position="1"/>
        <end position="51"/>
    </location>
</feature>
<dbReference type="SUPFAM" id="SSF53300">
    <property type="entry name" value="vWA-like"/>
    <property type="match status" value="1"/>
</dbReference>
<dbReference type="PROSITE" id="PS50234">
    <property type="entry name" value="VWFA"/>
    <property type="match status" value="1"/>
</dbReference>
<proteinExistence type="predicted"/>
<dbReference type="InterPro" id="IPR036465">
    <property type="entry name" value="vWFA_dom_sf"/>
</dbReference>
<keyword evidence="4" id="KW-1185">Reference proteome</keyword>
<dbReference type="Gene3D" id="3.40.50.410">
    <property type="entry name" value="von Willebrand factor, type A domain"/>
    <property type="match status" value="1"/>
</dbReference>
<dbReference type="InterPro" id="IPR002035">
    <property type="entry name" value="VWF_A"/>
</dbReference>
<dbReference type="Pfam" id="PF00092">
    <property type="entry name" value="VWA"/>
    <property type="match status" value="1"/>
</dbReference>
<dbReference type="Proteomes" id="UP000295083">
    <property type="component" value="Unassembled WGS sequence"/>
</dbReference>
<dbReference type="EMBL" id="QAPG01000129">
    <property type="protein sequence ID" value="TDZ30498.1"/>
    <property type="molecule type" value="Genomic_DNA"/>
</dbReference>
<evidence type="ECO:0000313" key="3">
    <source>
        <dbReference type="EMBL" id="TDZ30498.1"/>
    </source>
</evidence>
<feature type="domain" description="VWFA" evidence="2">
    <location>
        <begin position="82"/>
        <end position="274"/>
    </location>
</feature>
<dbReference type="PANTHER" id="PTHR10579">
    <property type="entry name" value="CALCIUM-ACTIVATED CHLORIDE CHANNEL REGULATOR"/>
    <property type="match status" value="1"/>
</dbReference>
<comment type="caution">
    <text evidence="3">The sequence shown here is derived from an EMBL/GenBank/DDBJ whole genome shotgun (WGS) entry which is preliminary data.</text>
</comment>
<protein>
    <recommendedName>
        <fullName evidence="2">VWFA domain-containing protein</fullName>
    </recommendedName>
</protein>
<evidence type="ECO:0000313" key="4">
    <source>
        <dbReference type="Proteomes" id="UP000295083"/>
    </source>
</evidence>
<dbReference type="Pfam" id="PF14623">
    <property type="entry name" value="Vint"/>
    <property type="match status" value="1"/>
</dbReference>
<dbReference type="PANTHER" id="PTHR10579:SF156">
    <property type="entry name" value="VWFA DOMAIN-CONTAINING PROTEIN"/>
    <property type="match status" value="1"/>
</dbReference>
<evidence type="ECO:0000259" key="2">
    <source>
        <dbReference type="PROSITE" id="PS50234"/>
    </source>
</evidence>
<accession>A0A4R8PYB4</accession>
<dbReference type="InterPro" id="IPR032838">
    <property type="entry name" value="Vwaint_dom"/>
</dbReference>
<organism evidence="3 4">
    <name type="scientific">Colletotrichum spinosum</name>
    <dbReference type="NCBI Taxonomy" id="1347390"/>
    <lineage>
        <taxon>Eukaryota</taxon>
        <taxon>Fungi</taxon>
        <taxon>Dikarya</taxon>
        <taxon>Ascomycota</taxon>
        <taxon>Pezizomycotina</taxon>
        <taxon>Sordariomycetes</taxon>
        <taxon>Hypocreomycetidae</taxon>
        <taxon>Glomerellales</taxon>
        <taxon>Glomerellaceae</taxon>
        <taxon>Colletotrichum</taxon>
        <taxon>Colletotrichum orbiculare species complex</taxon>
    </lineage>
</organism>
<dbReference type="SMART" id="SM00327">
    <property type="entry name" value="VWA"/>
    <property type="match status" value="1"/>
</dbReference>
<reference evidence="3 4" key="1">
    <citation type="submission" date="2018-11" db="EMBL/GenBank/DDBJ databases">
        <title>Genome sequence and assembly of Colletotrichum spinosum.</title>
        <authorList>
            <person name="Gan P."/>
            <person name="Shirasu K."/>
        </authorList>
    </citation>
    <scope>NUCLEOTIDE SEQUENCE [LARGE SCALE GENOMIC DNA]</scope>
    <source>
        <strain evidence="3 4">CBS 515.97</strain>
    </source>
</reference>
<gene>
    <name evidence="3" type="ORF">C8035_v002853</name>
</gene>
<dbReference type="Pfam" id="PF14624">
    <property type="entry name" value="Vwaint"/>
    <property type="match status" value="1"/>
</dbReference>
<dbReference type="AlphaFoldDB" id="A0A4R8PYB4"/>
<dbReference type="InterPro" id="IPR051266">
    <property type="entry name" value="CLCR"/>
</dbReference>